<name>A0A1P8AU04_ARATH</name>
<sequence length="40" mass="4424">MDAIDFSRLLGSPMKKTSFGEQNRLAALQTKGLVVGHFCR</sequence>
<proteinExistence type="predicted"/>
<dbReference type="InParanoid" id="A0A1P8AU04"/>
<gene>
    <name evidence="1 2" type="ordered locus">At1g29775</name>
</gene>
<dbReference type="RefSeq" id="NP_001322418.1">
    <property type="nucleotide sequence ID" value="NM_001332874.1"/>
</dbReference>
<keyword evidence="3" id="KW-1185">Reference proteome</keyword>
<dbReference type="EMBL" id="CP002684">
    <property type="protein sequence ID" value="ANM60110.1"/>
    <property type="molecule type" value="Genomic_DNA"/>
</dbReference>
<evidence type="ECO:0000313" key="3">
    <source>
        <dbReference type="Proteomes" id="UP000006548"/>
    </source>
</evidence>
<dbReference type="AlphaFoldDB" id="A0A1P8AU04"/>
<accession>A0A1P8AU04</accession>
<dbReference type="OrthoDB" id="10399461at2759"/>
<evidence type="ECO:0000313" key="1">
    <source>
        <dbReference type="Araport" id="AT1G29775"/>
    </source>
</evidence>
<dbReference type="GeneID" id="28717280"/>
<dbReference type="Proteomes" id="UP000006548">
    <property type="component" value="Chromosome 1"/>
</dbReference>
<dbReference type="ExpressionAtlas" id="A0A1P8AU04">
    <property type="expression patterns" value="baseline"/>
</dbReference>
<reference evidence="3" key="2">
    <citation type="journal article" date="2017" name="Plant J.">
        <title>Araport11: a complete reannotation of the Arabidopsis thaliana reference genome.</title>
        <authorList>
            <person name="Cheng C.Y."/>
            <person name="Krishnakumar V."/>
            <person name="Chan A.P."/>
            <person name="Thibaud-Nissen F."/>
            <person name="Schobel S."/>
            <person name="Town C.D."/>
        </authorList>
    </citation>
    <scope>GENOME REANNOTATION</scope>
    <source>
        <strain evidence="3">cv. Columbia</strain>
    </source>
</reference>
<dbReference type="Araport" id="AT1G29775"/>
<dbReference type="KEGG" id="ath:AT1G29775"/>
<evidence type="ECO:0000313" key="2">
    <source>
        <dbReference type="EMBL" id="ANM60110.1"/>
    </source>
</evidence>
<reference evidence="2 3" key="1">
    <citation type="journal article" date="2000" name="Nature">
        <title>Sequence and analysis of chromosome 1 of the plant Arabidopsis thaliana.</title>
        <authorList>
            <person name="Theologis A."/>
            <person name="Ecker J.R."/>
            <person name="Palm C.J."/>
            <person name="Federspiel N.A."/>
            <person name="Kaul S."/>
            <person name="White O."/>
            <person name="Alonso J."/>
            <person name="Altafi H."/>
            <person name="Araujo R."/>
            <person name="Bowman C.L."/>
            <person name="Brooks S.Y."/>
            <person name="Buehler E."/>
            <person name="Chan A."/>
            <person name="Chao Q."/>
            <person name="Chen H."/>
            <person name="Cheuk R.F."/>
            <person name="Chin C.W."/>
            <person name="Chung M.K."/>
            <person name="Conn L."/>
            <person name="Conway A.B."/>
            <person name="Conway A.R."/>
            <person name="Creasy T.H."/>
            <person name="Dewar K."/>
            <person name="Dunn P."/>
            <person name="Etgu P."/>
            <person name="Feldblyum T.V."/>
            <person name="Feng J."/>
            <person name="Fong B."/>
            <person name="Fujii C.Y."/>
            <person name="Gill J.E."/>
            <person name="Goldsmith A.D."/>
            <person name="Haas B."/>
            <person name="Hansen N.F."/>
            <person name="Hughes B."/>
            <person name="Huizar L."/>
            <person name="Hunter J.L."/>
            <person name="Jenkins J."/>
            <person name="Johnson-Hopson C."/>
            <person name="Khan S."/>
            <person name="Khaykin E."/>
            <person name="Kim C.J."/>
            <person name="Koo H.L."/>
            <person name="Kremenetskaia I."/>
            <person name="Kurtz D.B."/>
            <person name="Kwan A."/>
            <person name="Lam B."/>
            <person name="Langin-Hooper S."/>
            <person name="Lee A."/>
            <person name="Lee J.M."/>
            <person name="Lenz C.A."/>
            <person name="Li J.H."/>
            <person name="Li Y."/>
            <person name="Lin X."/>
            <person name="Liu S.X."/>
            <person name="Liu Z.A."/>
            <person name="Luros J.S."/>
            <person name="Maiti R."/>
            <person name="Marziali A."/>
            <person name="Militscher J."/>
            <person name="Miranda M."/>
            <person name="Nguyen M."/>
            <person name="Nierman W.C."/>
            <person name="Osborne B.I."/>
            <person name="Pai G."/>
            <person name="Peterson J."/>
            <person name="Pham P.K."/>
            <person name="Rizzo M."/>
            <person name="Rooney T."/>
            <person name="Rowley D."/>
            <person name="Sakano H."/>
            <person name="Salzberg S.L."/>
            <person name="Schwartz J.R."/>
            <person name="Shinn P."/>
            <person name="Southwick A.M."/>
            <person name="Sun H."/>
            <person name="Tallon L.J."/>
            <person name="Tambunga G."/>
            <person name="Toriumi M.J."/>
            <person name="Town C.D."/>
            <person name="Utterback T."/>
            <person name="Van Aken S."/>
            <person name="Vaysberg M."/>
            <person name="Vysotskaia V.S."/>
            <person name="Walker M."/>
            <person name="Wu D."/>
            <person name="Yu G."/>
            <person name="Fraser C.M."/>
            <person name="Venter J.C."/>
            <person name="Davis R.W."/>
        </authorList>
    </citation>
    <scope>NUCLEOTIDE SEQUENCE [LARGE SCALE GENOMIC DNA]</scope>
    <source>
        <strain evidence="3">cv. Columbia</strain>
    </source>
</reference>
<protein>
    <submittedName>
        <fullName evidence="2">Uncharacterized protein</fullName>
    </submittedName>
</protein>
<dbReference type="TAIR" id="AT1G29775"/>
<organism evidence="2 3">
    <name type="scientific">Arabidopsis thaliana</name>
    <name type="common">Mouse-ear cress</name>
    <dbReference type="NCBI Taxonomy" id="3702"/>
    <lineage>
        <taxon>Eukaryota</taxon>
        <taxon>Viridiplantae</taxon>
        <taxon>Streptophyta</taxon>
        <taxon>Embryophyta</taxon>
        <taxon>Tracheophyta</taxon>
        <taxon>Spermatophyta</taxon>
        <taxon>Magnoliopsida</taxon>
        <taxon>eudicotyledons</taxon>
        <taxon>Gunneridae</taxon>
        <taxon>Pentapetalae</taxon>
        <taxon>rosids</taxon>
        <taxon>malvids</taxon>
        <taxon>Brassicales</taxon>
        <taxon>Brassicaceae</taxon>
        <taxon>Camelineae</taxon>
        <taxon>Arabidopsis</taxon>
    </lineage>
</organism>